<protein>
    <submittedName>
        <fullName evidence="1">Uncharacterized protein</fullName>
    </submittedName>
</protein>
<comment type="caution">
    <text evidence="1">The sequence shown here is derived from an EMBL/GenBank/DDBJ whole genome shotgun (WGS) entry which is preliminary data.</text>
</comment>
<name>A0ABR7FRU5_9FIRM</name>
<accession>A0ABR7FRU5</accession>
<keyword evidence="2" id="KW-1185">Reference proteome</keyword>
<gene>
    <name evidence="1" type="ORF">H8S22_06020</name>
</gene>
<evidence type="ECO:0000313" key="2">
    <source>
        <dbReference type="Proteomes" id="UP000635828"/>
    </source>
</evidence>
<sequence>MIQLQRIENDILIYDDKKISKEFVKDLIDADIYKWSDKIITCSIKEATELVKKITVDLGRSLYENMSKNVYIL</sequence>
<reference evidence="1 2" key="1">
    <citation type="submission" date="2020-08" db="EMBL/GenBank/DDBJ databases">
        <title>Genome public.</title>
        <authorList>
            <person name="Liu C."/>
            <person name="Sun Q."/>
        </authorList>
    </citation>
    <scope>NUCLEOTIDE SEQUENCE [LARGE SCALE GENOMIC DNA]</scope>
    <source>
        <strain evidence="1 2">NSJ-7</strain>
    </source>
</reference>
<dbReference type="RefSeq" id="WP_024727350.1">
    <property type="nucleotide sequence ID" value="NZ_JACOOS010000005.1"/>
</dbReference>
<organism evidence="1 2">
    <name type="scientific">Anaerostipes hominis</name>
    <name type="common">ex Liu et al. 2021</name>
    <dbReference type="NCBI Taxonomy" id="2763018"/>
    <lineage>
        <taxon>Bacteria</taxon>
        <taxon>Bacillati</taxon>
        <taxon>Bacillota</taxon>
        <taxon>Clostridia</taxon>
        <taxon>Lachnospirales</taxon>
        <taxon>Lachnospiraceae</taxon>
        <taxon>Anaerostipes</taxon>
    </lineage>
</organism>
<proteinExistence type="predicted"/>
<dbReference type="Proteomes" id="UP000635828">
    <property type="component" value="Unassembled WGS sequence"/>
</dbReference>
<evidence type="ECO:0000313" key="1">
    <source>
        <dbReference type="EMBL" id="MBC5677176.1"/>
    </source>
</evidence>
<dbReference type="EMBL" id="JACOOS010000005">
    <property type="protein sequence ID" value="MBC5677176.1"/>
    <property type="molecule type" value="Genomic_DNA"/>
</dbReference>